<feature type="compositionally biased region" description="Basic and acidic residues" evidence="3">
    <location>
        <begin position="1003"/>
        <end position="1013"/>
    </location>
</feature>
<dbReference type="PANTHER" id="PTHR12839:SF7">
    <property type="entry name" value="REGULATOR OF NONSENSE TRANSCRIPTS 2"/>
    <property type="match status" value="1"/>
</dbReference>
<dbReference type="Proteomes" id="UP001521222">
    <property type="component" value="Unassembled WGS sequence"/>
</dbReference>
<gene>
    <name evidence="5" type="primary">NMD2</name>
    <name evidence="5" type="ORF">SLS59_006492</name>
</gene>
<feature type="region of interest" description="Disordered" evidence="3">
    <location>
        <begin position="905"/>
        <end position="1041"/>
    </location>
</feature>
<feature type="region of interest" description="Disordered" evidence="3">
    <location>
        <begin position="172"/>
        <end position="198"/>
    </location>
</feature>
<evidence type="ECO:0000256" key="1">
    <source>
        <dbReference type="ARBA" id="ARBA00004496"/>
    </source>
</evidence>
<accession>A0ABR3R3T9</accession>
<dbReference type="EMBL" id="JAKIXB020000021">
    <property type="protein sequence ID" value="KAL1599042.1"/>
    <property type="molecule type" value="Genomic_DNA"/>
</dbReference>
<keyword evidence="6" id="KW-1185">Reference proteome</keyword>
<dbReference type="PANTHER" id="PTHR12839">
    <property type="entry name" value="NONSENSE-MEDIATED MRNA DECAY PROTEIN 2 UP-FRAMESHIFT SUPPRESSOR 2"/>
    <property type="match status" value="1"/>
</dbReference>
<evidence type="ECO:0000256" key="3">
    <source>
        <dbReference type="SAM" id="MobiDB-lite"/>
    </source>
</evidence>
<evidence type="ECO:0000313" key="5">
    <source>
        <dbReference type="EMBL" id="KAL1599042.1"/>
    </source>
</evidence>
<keyword evidence="2" id="KW-0963">Cytoplasm</keyword>
<protein>
    <submittedName>
        <fullName evidence="5">mRNA decay protein</fullName>
    </submittedName>
</protein>
<evidence type="ECO:0000313" key="6">
    <source>
        <dbReference type="Proteomes" id="UP001521222"/>
    </source>
</evidence>
<organism evidence="5 6">
    <name type="scientific">Nothophoma quercina</name>
    <dbReference type="NCBI Taxonomy" id="749835"/>
    <lineage>
        <taxon>Eukaryota</taxon>
        <taxon>Fungi</taxon>
        <taxon>Dikarya</taxon>
        <taxon>Ascomycota</taxon>
        <taxon>Pezizomycotina</taxon>
        <taxon>Dothideomycetes</taxon>
        <taxon>Pleosporomycetidae</taxon>
        <taxon>Pleosporales</taxon>
        <taxon>Pleosporineae</taxon>
        <taxon>Didymellaceae</taxon>
        <taxon>Nothophoma</taxon>
    </lineage>
</organism>
<feature type="domain" description="MIF4G" evidence="4">
    <location>
        <begin position="678"/>
        <end position="886"/>
    </location>
</feature>
<dbReference type="InterPro" id="IPR039762">
    <property type="entry name" value="Nmd2/UPF2"/>
</dbReference>
<dbReference type="InterPro" id="IPR007193">
    <property type="entry name" value="Upf2/Nmd2_C"/>
</dbReference>
<name>A0ABR3R3T9_9PLEO</name>
<feature type="compositionally biased region" description="Polar residues" evidence="3">
    <location>
        <begin position="1148"/>
        <end position="1166"/>
    </location>
</feature>
<dbReference type="InterPro" id="IPR016024">
    <property type="entry name" value="ARM-type_fold"/>
</dbReference>
<dbReference type="Pfam" id="PF04050">
    <property type="entry name" value="Upf2"/>
    <property type="match status" value="1"/>
</dbReference>
<sequence length="1166" mass="132727">MERPRKRELRELNFRAWDGEQDVFSVQGSLDSSMKKNTAFIKRLRTAINASSQTQFLQDIRTLSLHKYLSEIISACYEGLCKLKTPGEIGTGVEIVSALHQRFGPEEFTGYIGWYIGRGLATPDKAQLKTLSQEVREREEKERLARQRVLLRVATELWLVGVLRSLDDVARPEEAGKSKDNGKLVEGSTRTRSRADNADAEPFPLEVLKDMLGHDREHVNLPLVVIFVKAFAWDILGARTSSAEGRKTVNEDGTTTGDRTEDTSATEDDDQPSKDPPIIAPDLQQRFKNILTRYFEDVKAHLLRDQKHLASQSRKNAEAYVKSGEVFEDRQANYEKQLKSQERLIANAQVMADALGVEMPDLKEKDSSANAGDGSIGLIKAGEYLRGRSDGPGIWEDEDERRFYENLIDLKDRVPGILLEDATKKKVDTNEQVGKRIETKPEIAEKEVTEAVKVGDADDQSTAIANKSVGTQVDAVLARLPELNTKDAVDQTAIDFCFLNSKASRNRLIKAVQDIPKGRSDLLPIYSRLIATLSKYMPDVAQGLVSYLDDEFRSLQRRKSKDFLGQVRTQNVRYLAELTKFGVVPEHVIFHCLKVSLDDFSRMNIEIICNLLENCGRYLLRNPDTSPRMASFLETLQRKKGAQVLGQQERMLIENAIYYVNPPERAAIEQKERTPVELFLRKIMYQDLTRRTLDKTVKQIRKMHWEEEEVVNFLHKVFSKPGKIKYSNIHLLAVILGTIHRYHQDFAIAVIDDLLESITFGLELNDFKFNQRRIAEVKFLGELYIYRLVDSPLIFDTLYKLLNYGWQGGYARLDLYNPLDLPDDYFRIRLVCNLLETCGMYYDKGAAKKKLDFFLTYLQYYVCTKDALPMDVEFIVQDAYALVRPQWKLITDLDEASRVFGEAVKQNYQTTGTDKPVEPEEEEESASDDDADGPEDDDVVVPEDEDKSSDEDDESSDDEEPAKRNLSDDEEEHIVVTRQEEERDPEAEADFDRELAKLMSESADSRKYDRKPVFDVPLPMRRARETTANPEDGVSEAPVPVAPSNTVKFSLLSKRGNKPQTRTIDMPSDSTFAVAMRNQQQAEKEEQQRIKNLVLNYNEARDDVDDTGLDKTPNPYAQPRLDKAGNNRSNQRARKLQLSDVNWYGPPSSLQQRCVAKPSTSAASKP</sequence>
<dbReference type="SMART" id="SM00543">
    <property type="entry name" value="MIF4G"/>
    <property type="match status" value="2"/>
</dbReference>
<feature type="domain" description="MIF4G" evidence="4">
    <location>
        <begin position="473"/>
        <end position="663"/>
    </location>
</feature>
<feature type="compositionally biased region" description="Basic and acidic residues" evidence="3">
    <location>
        <begin position="961"/>
        <end position="981"/>
    </location>
</feature>
<dbReference type="Gene3D" id="4.10.80.160">
    <property type="match status" value="1"/>
</dbReference>
<evidence type="ECO:0000259" key="4">
    <source>
        <dbReference type="SMART" id="SM00543"/>
    </source>
</evidence>
<feature type="compositionally biased region" description="Acidic residues" evidence="3">
    <location>
        <begin position="919"/>
        <end position="960"/>
    </location>
</feature>
<proteinExistence type="predicted"/>
<dbReference type="SUPFAM" id="SSF48371">
    <property type="entry name" value="ARM repeat"/>
    <property type="match status" value="2"/>
</dbReference>
<feature type="region of interest" description="Disordered" evidence="3">
    <location>
        <begin position="243"/>
        <end position="280"/>
    </location>
</feature>
<feature type="compositionally biased region" description="Basic and acidic residues" evidence="3">
    <location>
        <begin position="172"/>
        <end position="183"/>
    </location>
</feature>
<dbReference type="Pfam" id="PF02854">
    <property type="entry name" value="MIF4G"/>
    <property type="match status" value="2"/>
</dbReference>
<evidence type="ECO:0000256" key="2">
    <source>
        <dbReference type="ARBA" id="ARBA00022490"/>
    </source>
</evidence>
<feature type="region of interest" description="Disordered" evidence="3">
    <location>
        <begin position="1099"/>
        <end position="1166"/>
    </location>
</feature>
<dbReference type="Gene3D" id="1.25.40.180">
    <property type="match status" value="3"/>
</dbReference>
<comment type="caution">
    <text evidence="5">The sequence shown here is derived from an EMBL/GenBank/DDBJ whole genome shotgun (WGS) entry which is preliminary data.</text>
</comment>
<reference evidence="5 6" key="1">
    <citation type="submission" date="2024-02" db="EMBL/GenBank/DDBJ databases">
        <title>De novo assembly and annotation of 12 fungi associated with fruit tree decline syndrome in Ontario, Canada.</title>
        <authorList>
            <person name="Sulman M."/>
            <person name="Ellouze W."/>
            <person name="Ilyukhin E."/>
        </authorList>
    </citation>
    <scope>NUCLEOTIDE SEQUENCE [LARGE SCALE GENOMIC DNA]</scope>
    <source>
        <strain evidence="5 6">M97-236</strain>
    </source>
</reference>
<dbReference type="InterPro" id="IPR003890">
    <property type="entry name" value="MIF4G-like_typ-3"/>
</dbReference>
<comment type="subcellular location">
    <subcellularLocation>
        <location evidence="1">Cytoplasm</location>
    </subcellularLocation>
</comment>